<evidence type="ECO:0000313" key="3">
    <source>
        <dbReference type="EMBL" id="MDX3701180.1"/>
    </source>
</evidence>
<feature type="compositionally biased region" description="Polar residues" evidence="1">
    <location>
        <begin position="276"/>
        <end position="293"/>
    </location>
</feature>
<name>A0ABU4NIB3_9ACTN</name>
<protein>
    <recommendedName>
        <fullName evidence="2">Succinyl-CoA synthetase-like flavodoxin domain-containing protein</fullName>
    </recommendedName>
</protein>
<evidence type="ECO:0000313" key="4">
    <source>
        <dbReference type="Proteomes" id="UP001271274"/>
    </source>
</evidence>
<proteinExistence type="predicted"/>
<comment type="caution">
    <text evidence="3">The sequence shown here is derived from an EMBL/GenBank/DDBJ whole genome shotgun (WGS) entry which is preliminary data.</text>
</comment>
<feature type="region of interest" description="Disordered" evidence="1">
    <location>
        <begin position="274"/>
        <end position="293"/>
    </location>
</feature>
<reference evidence="3 4" key="1">
    <citation type="journal article" date="2023" name="Microb. Genom.">
        <title>Mesoterricola silvestris gen. nov., sp. nov., Mesoterricola sediminis sp. nov., Geothrix oryzae sp. nov., Geothrix edaphica sp. nov., Geothrix rubra sp. nov., and Geothrix limicola sp. nov., six novel members of Acidobacteriota isolated from soils.</title>
        <authorList>
            <person name="Weisberg A.J."/>
            <person name="Pearce E."/>
            <person name="Kramer C.G."/>
            <person name="Chang J.H."/>
            <person name="Clarke C.R."/>
        </authorList>
    </citation>
    <scope>NUCLEOTIDE SEQUENCE [LARGE SCALE GENOMIC DNA]</scope>
    <source>
        <strain evidence="3 4">ID09-01A</strain>
    </source>
</reference>
<feature type="domain" description="Succinyl-CoA synthetase-like flavodoxin" evidence="2">
    <location>
        <begin position="6"/>
        <end position="142"/>
    </location>
</feature>
<keyword evidence="4" id="KW-1185">Reference proteome</keyword>
<dbReference type="InterPro" id="IPR032875">
    <property type="entry name" value="Succ_CoA_lig_flav_dom"/>
</dbReference>
<dbReference type="Proteomes" id="UP001271274">
    <property type="component" value="Unassembled WGS sequence"/>
</dbReference>
<accession>A0ABU4NIB3</accession>
<dbReference type="SUPFAM" id="SSF52210">
    <property type="entry name" value="Succinyl-CoA synthetase domains"/>
    <property type="match status" value="1"/>
</dbReference>
<dbReference type="PANTHER" id="PTHR42793">
    <property type="entry name" value="COA BINDING DOMAIN CONTAINING PROTEIN"/>
    <property type="match status" value="1"/>
</dbReference>
<dbReference type="RefSeq" id="WP_319062227.1">
    <property type="nucleotide sequence ID" value="NZ_JARAYT010000003.1"/>
</dbReference>
<gene>
    <name evidence="3" type="ORF">PV662_15695</name>
</gene>
<feature type="region of interest" description="Disordered" evidence="1">
    <location>
        <begin position="184"/>
        <end position="223"/>
    </location>
</feature>
<organism evidence="3 4">
    <name type="scientific">Streptomyces europaeiscabiei</name>
    <dbReference type="NCBI Taxonomy" id="146819"/>
    <lineage>
        <taxon>Bacteria</taxon>
        <taxon>Bacillati</taxon>
        <taxon>Actinomycetota</taxon>
        <taxon>Actinomycetes</taxon>
        <taxon>Kitasatosporales</taxon>
        <taxon>Streptomycetaceae</taxon>
        <taxon>Streptomyces</taxon>
    </lineage>
</organism>
<dbReference type="PANTHER" id="PTHR42793:SF1">
    <property type="entry name" value="PEPTIDYL-LYSINE N-ACETYLTRANSFERASE PATZ"/>
    <property type="match status" value="1"/>
</dbReference>
<sequence length="300" mass="31844">MADLEPGPVAVVAASGGVNHTLAFALAEAGVGLRLGVGLGNSLDVTQADVLLHLAEDEDVGAVALHVETAAEGRRLTEAVRRLTDRVPVVALVVGRSDIGDFARSQTGALATSWRVTKAALRQAGAVLVDDERDLVDAVTALSRVRLPPHPRQRCDRVRRRGGRADDVAVMLPPPRRESKLLCRPSGGTRETAPGTAVTVPCPDRRTSNGKCPPPGGRPHASSRTSCRWVSLCADQAEHVEHRPEGQREQIGVIGASRRLTRDYTSPHVVCVANGSPKSGSGRHSPSQTPSTANFWYRCG</sequence>
<evidence type="ECO:0000256" key="1">
    <source>
        <dbReference type="SAM" id="MobiDB-lite"/>
    </source>
</evidence>
<evidence type="ECO:0000259" key="2">
    <source>
        <dbReference type="Pfam" id="PF13607"/>
    </source>
</evidence>
<dbReference type="InterPro" id="IPR016102">
    <property type="entry name" value="Succinyl-CoA_synth-like"/>
</dbReference>
<dbReference type="EMBL" id="JARAYU010000004">
    <property type="protein sequence ID" value="MDX3701180.1"/>
    <property type="molecule type" value="Genomic_DNA"/>
</dbReference>
<dbReference type="Gene3D" id="3.40.50.261">
    <property type="entry name" value="Succinyl-CoA synthetase domains"/>
    <property type="match status" value="1"/>
</dbReference>
<dbReference type="Pfam" id="PF13607">
    <property type="entry name" value="Succ_CoA_lig"/>
    <property type="match status" value="1"/>
</dbReference>